<gene>
    <name evidence="7" type="ORF">PQO05_22685</name>
</gene>
<name>A0ABY7T506_9SPHI</name>
<accession>A0ABY7T506</accession>
<keyword evidence="2" id="KW-0238">DNA-binding</keyword>
<dbReference type="PANTHER" id="PTHR30461:SF23">
    <property type="entry name" value="DNA RECOMBINASE-RELATED"/>
    <property type="match status" value="1"/>
</dbReference>
<feature type="domain" description="Resolvase/invertase-type recombinase catalytic" evidence="5">
    <location>
        <begin position="3"/>
        <end position="152"/>
    </location>
</feature>
<reference evidence="7 8" key="1">
    <citation type="submission" date="2023-02" db="EMBL/GenBank/DDBJ databases">
        <title>Genome sequence of Mucilaginibacter jinjuensis strain KACC 16571.</title>
        <authorList>
            <person name="Kim S."/>
            <person name="Heo J."/>
            <person name="Kwon S.-W."/>
        </authorList>
    </citation>
    <scope>NUCLEOTIDE SEQUENCE [LARGE SCALE GENOMIC DNA]</scope>
    <source>
        <strain evidence="7 8">KACC 16571</strain>
    </source>
</reference>
<dbReference type="PROSITE" id="PS51736">
    <property type="entry name" value="RECOMBINASES_3"/>
    <property type="match status" value="1"/>
</dbReference>
<dbReference type="RefSeq" id="WP_273629738.1">
    <property type="nucleotide sequence ID" value="NZ_CP117167.1"/>
</dbReference>
<dbReference type="Pfam" id="PF13408">
    <property type="entry name" value="Zn_ribbon_recom"/>
    <property type="match status" value="1"/>
</dbReference>
<dbReference type="PANTHER" id="PTHR30461">
    <property type="entry name" value="DNA-INVERTASE FROM LAMBDOID PROPHAGE"/>
    <property type="match status" value="1"/>
</dbReference>
<evidence type="ECO:0000256" key="2">
    <source>
        <dbReference type="ARBA" id="ARBA00023125"/>
    </source>
</evidence>
<dbReference type="Gene3D" id="3.40.50.1390">
    <property type="entry name" value="Resolvase, N-terminal catalytic domain"/>
    <property type="match status" value="1"/>
</dbReference>
<dbReference type="PROSITE" id="PS51737">
    <property type="entry name" value="RECOMBINASE_DNA_BIND"/>
    <property type="match status" value="1"/>
</dbReference>
<evidence type="ECO:0000313" key="7">
    <source>
        <dbReference type="EMBL" id="WCT11550.1"/>
    </source>
</evidence>
<evidence type="ECO:0000256" key="1">
    <source>
        <dbReference type="ARBA" id="ARBA00022908"/>
    </source>
</evidence>
<evidence type="ECO:0000256" key="3">
    <source>
        <dbReference type="ARBA" id="ARBA00023172"/>
    </source>
</evidence>
<dbReference type="InterPro" id="IPR050639">
    <property type="entry name" value="SSR_resolvase"/>
</dbReference>
<evidence type="ECO:0000313" key="8">
    <source>
        <dbReference type="Proteomes" id="UP001216139"/>
    </source>
</evidence>
<evidence type="ECO:0000259" key="5">
    <source>
        <dbReference type="PROSITE" id="PS51736"/>
    </source>
</evidence>
<dbReference type="InterPro" id="IPR025827">
    <property type="entry name" value="Zn_ribbon_recom_dom"/>
</dbReference>
<keyword evidence="3" id="KW-0233">DNA recombination</keyword>
<dbReference type="InterPro" id="IPR006118">
    <property type="entry name" value="Recombinase_CS"/>
</dbReference>
<evidence type="ECO:0000259" key="6">
    <source>
        <dbReference type="PROSITE" id="PS51737"/>
    </source>
</evidence>
<feature type="active site" description="O-(5'-phospho-DNA)-serine intermediate" evidence="4">
    <location>
        <position position="11"/>
    </location>
</feature>
<dbReference type="SUPFAM" id="SSF53041">
    <property type="entry name" value="Resolvase-like"/>
    <property type="match status" value="1"/>
</dbReference>
<dbReference type="Pfam" id="PF00239">
    <property type="entry name" value="Resolvase"/>
    <property type="match status" value="1"/>
</dbReference>
<organism evidence="7 8">
    <name type="scientific">Mucilaginibacter jinjuensis</name>
    <dbReference type="NCBI Taxonomy" id="1176721"/>
    <lineage>
        <taxon>Bacteria</taxon>
        <taxon>Pseudomonadati</taxon>
        <taxon>Bacteroidota</taxon>
        <taxon>Sphingobacteriia</taxon>
        <taxon>Sphingobacteriales</taxon>
        <taxon>Sphingobacteriaceae</taxon>
        <taxon>Mucilaginibacter</taxon>
    </lineage>
</organism>
<dbReference type="Gene3D" id="3.90.1750.20">
    <property type="entry name" value="Putative Large Serine Recombinase, Chain B, Domain 2"/>
    <property type="match status" value="1"/>
</dbReference>
<dbReference type="PROSITE" id="PS00397">
    <property type="entry name" value="RECOMBINASES_1"/>
    <property type="match status" value="1"/>
</dbReference>
<dbReference type="Pfam" id="PF07508">
    <property type="entry name" value="Recombinase"/>
    <property type="match status" value="1"/>
</dbReference>
<evidence type="ECO:0000256" key="4">
    <source>
        <dbReference type="PROSITE-ProRule" id="PRU10137"/>
    </source>
</evidence>
<proteinExistence type="predicted"/>
<keyword evidence="8" id="KW-1185">Reference proteome</keyword>
<sequence length="485" mass="56749">MKTAVLYIRVSTDEQADKGYSQRYQEEVLLQYCQINLLNVKEVVFEDHSAKSFNRPAWKIMLSDFKRKKAQRPDFLLFIKWDRFSRNAADSYQMIRLLNEYGIDPQAIEQPLDLSIPENKMMLAFYLAIPEVENDRRALNIFHGMRRARKEGRFMGVAPLGYVNKTDEDGRKYICPTTPDSELIKWAFLEIADGKYNTEQIWKEAKKKGLVCSSSNFRELVRNPVYCGKIVVAKYKDEPMHWVNGQHEAIMSEAIFLRVQQILDDRKKGQIKKKFIEHPQLILRGFLTCPDCGRMLTGSASTGSYARYYYYHCRTSCRYRKRADSINEIFAEELIKWRPNEEFLPLFKSILKECYEIKMCLKIEKRSAAIKQLDIEYSKLNRARELLLNENLSLVEFETIKTDYITKLQDLQEIVDNNPDCVEKFGLSVHNQGSSILRLYDFFKMANTTDQRRLIGLISPANLTFKGTGFDIKQYGLAMKLIYHS</sequence>
<dbReference type="InterPro" id="IPR011109">
    <property type="entry name" value="DNA_bind_recombinase_dom"/>
</dbReference>
<dbReference type="InterPro" id="IPR006119">
    <property type="entry name" value="Resolv_N"/>
</dbReference>
<feature type="domain" description="Recombinase" evidence="6">
    <location>
        <begin position="159"/>
        <end position="269"/>
    </location>
</feature>
<dbReference type="CDD" id="cd00338">
    <property type="entry name" value="Ser_Recombinase"/>
    <property type="match status" value="1"/>
</dbReference>
<keyword evidence="1" id="KW-0229">DNA integration</keyword>
<dbReference type="SMART" id="SM00857">
    <property type="entry name" value="Resolvase"/>
    <property type="match status" value="1"/>
</dbReference>
<dbReference type="InterPro" id="IPR038109">
    <property type="entry name" value="DNA_bind_recomb_sf"/>
</dbReference>
<dbReference type="EMBL" id="CP117167">
    <property type="protein sequence ID" value="WCT11550.1"/>
    <property type="molecule type" value="Genomic_DNA"/>
</dbReference>
<dbReference type="Proteomes" id="UP001216139">
    <property type="component" value="Chromosome"/>
</dbReference>
<dbReference type="InterPro" id="IPR036162">
    <property type="entry name" value="Resolvase-like_N_sf"/>
</dbReference>
<protein>
    <submittedName>
        <fullName evidence="7">Recombinase family protein</fullName>
    </submittedName>
</protein>